<dbReference type="GO" id="GO:0032790">
    <property type="term" value="P:ribosome disassembly"/>
    <property type="evidence" value="ECO:0007669"/>
    <property type="project" value="TreeGrafter"/>
</dbReference>
<evidence type="ECO:0000256" key="1">
    <source>
        <dbReference type="ARBA" id="ARBA00022741"/>
    </source>
</evidence>
<dbReference type="CDD" id="cd04088">
    <property type="entry name" value="EFG_mtEFG_II"/>
    <property type="match status" value="1"/>
</dbReference>
<evidence type="ECO:0000256" key="2">
    <source>
        <dbReference type="ARBA" id="ARBA00023134"/>
    </source>
</evidence>
<dbReference type="InterPro" id="IPR014721">
    <property type="entry name" value="Ribsml_uS5_D2-typ_fold_subgr"/>
</dbReference>
<feature type="domain" description="Tr-type G" evidence="3">
    <location>
        <begin position="7"/>
        <end position="278"/>
    </location>
</feature>
<evidence type="ECO:0000313" key="4">
    <source>
        <dbReference type="EMBL" id="TCL42429.1"/>
    </source>
</evidence>
<dbReference type="PRINTS" id="PR00315">
    <property type="entry name" value="ELONGATNFCT"/>
</dbReference>
<dbReference type="InterPro" id="IPR047872">
    <property type="entry name" value="EFG_IV"/>
</dbReference>
<dbReference type="SMART" id="SM00838">
    <property type="entry name" value="EFG_C"/>
    <property type="match status" value="1"/>
</dbReference>
<dbReference type="NCBIfam" id="NF009381">
    <property type="entry name" value="PRK12740.1-5"/>
    <property type="match status" value="1"/>
</dbReference>
<dbReference type="AlphaFoldDB" id="A0A9X8UHP1"/>
<protein>
    <submittedName>
        <fullName evidence="4">Translation elongation factor 2 (EF-2/EF-G)</fullName>
    </submittedName>
</protein>
<sequence>MRQYLAGKIRNVALAGHSSAGKTSLAEALLYKAGASDRLGKVADGNTVCDFDPEEIKRQVTVSSAIAPFSWGSTKINLIDTPGLFDFAGGMYEGVRPVESVLIAVSAKSGVSVGTEKAYKLAQELHKAKMFFVNKMDAEHGDFYKVLEELKAAFGPSVCPIVVPYVEDHKVLCYINLIDNKAYTYDASGNPAETDMPDFGHRVEGLTAAISEAVAETDEALFEKYFSGEAFTRDEILKGIHDGVQKGAITPVLCGSALNLAGVDMLLDCMVDLLPSAWEEGAELASDKDGEPVEIACTDEAPLAAYVFKTVADPFVGKLSFIKVVSGKLSSEITPVNARTGEPERLGKIVYIKGKKQEDTAFITAGDIGAVTKLSSAMTGDSLCDPKRVVSFEELKFPAPCLSMAIKLGGKGDDGKVAGGLQRLMEEDPTMGYENNVETKQQLISGLGEQHIDVIVSKLKSKFGVEVGLVAPRVAYRETIRKKVKVEGKHKKQTGGHGQFGHVWIEFEPCDSDGLFFEEKVFGGAVPKGFFPAVEKGLQDCIKHGVLAGYPVVGLHATLVDGSYHPVDSSEMAFKMAASIAYKEGMAQASPVILEPIGNLKAYVPESNTGDIMGELNKRRGRVLGMNPASDGLTEIEAEVPMSEMSDFATLIRSTTQGRGYFELAFARYEQLPQMLEAKVIEDAKAMKEEE</sequence>
<dbReference type="InterPro" id="IPR035647">
    <property type="entry name" value="EFG_III/V"/>
</dbReference>
<dbReference type="InterPro" id="IPR000640">
    <property type="entry name" value="EFG_V-like"/>
</dbReference>
<dbReference type="GO" id="GO:0005525">
    <property type="term" value="F:GTP binding"/>
    <property type="evidence" value="ECO:0007669"/>
    <property type="project" value="UniProtKB-KW"/>
</dbReference>
<dbReference type="SMART" id="SM00889">
    <property type="entry name" value="EFG_IV"/>
    <property type="match status" value="1"/>
</dbReference>
<dbReference type="CDD" id="cd04170">
    <property type="entry name" value="EF-G_bact"/>
    <property type="match status" value="1"/>
</dbReference>
<dbReference type="CDD" id="cd03713">
    <property type="entry name" value="EFG_mtEFG_C"/>
    <property type="match status" value="1"/>
</dbReference>
<dbReference type="SUPFAM" id="SSF54980">
    <property type="entry name" value="EF-G C-terminal domain-like"/>
    <property type="match status" value="2"/>
</dbReference>
<dbReference type="Gene3D" id="2.40.30.10">
    <property type="entry name" value="Translation factors"/>
    <property type="match status" value="1"/>
</dbReference>
<dbReference type="SUPFAM" id="SSF54211">
    <property type="entry name" value="Ribosomal protein S5 domain 2-like"/>
    <property type="match status" value="1"/>
</dbReference>
<dbReference type="RefSeq" id="WP_132084966.1">
    <property type="nucleotide sequence ID" value="NZ_SLUK01000010.1"/>
</dbReference>
<dbReference type="CDD" id="cd01434">
    <property type="entry name" value="EFG_mtEFG1_IV"/>
    <property type="match status" value="1"/>
</dbReference>
<evidence type="ECO:0000259" key="3">
    <source>
        <dbReference type="PROSITE" id="PS51722"/>
    </source>
</evidence>
<dbReference type="InterPro" id="IPR009000">
    <property type="entry name" value="Transl_B-barrel_sf"/>
</dbReference>
<dbReference type="PANTHER" id="PTHR43261:SF6">
    <property type="entry name" value="ELONGATION FACTOR G-LIKE PROTEIN"/>
    <property type="match status" value="1"/>
</dbReference>
<dbReference type="InterPro" id="IPR053905">
    <property type="entry name" value="EF-G-like_DII"/>
</dbReference>
<keyword evidence="2" id="KW-0342">GTP-binding</keyword>
<keyword evidence="5" id="KW-1185">Reference proteome</keyword>
<dbReference type="InterPro" id="IPR041095">
    <property type="entry name" value="EFG_II"/>
</dbReference>
<reference evidence="4 5" key="1">
    <citation type="submission" date="2019-03" db="EMBL/GenBank/DDBJ databases">
        <title>Genomic Encyclopedia of Type Strains, Phase IV (KMG-IV): sequencing the most valuable type-strain genomes for metagenomic binning, comparative biology and taxonomic classification.</title>
        <authorList>
            <person name="Goeker M."/>
        </authorList>
    </citation>
    <scope>NUCLEOTIDE SEQUENCE [LARGE SCALE GENOMIC DNA]</scope>
    <source>
        <strain evidence="4 5">DSM 100433</strain>
    </source>
</reference>
<dbReference type="PROSITE" id="PS51722">
    <property type="entry name" value="G_TR_2"/>
    <property type="match status" value="1"/>
</dbReference>
<dbReference type="Pfam" id="PF03764">
    <property type="entry name" value="EFG_IV"/>
    <property type="match status" value="1"/>
</dbReference>
<dbReference type="Gene3D" id="3.30.70.240">
    <property type="match status" value="1"/>
</dbReference>
<evidence type="ECO:0000313" key="5">
    <source>
        <dbReference type="Proteomes" id="UP000294682"/>
    </source>
</evidence>
<dbReference type="InterPro" id="IPR035649">
    <property type="entry name" value="EFG_V"/>
</dbReference>
<name>A0A9X8UHP1_9FIRM</name>
<proteinExistence type="predicted"/>
<dbReference type="InterPro" id="IPR020568">
    <property type="entry name" value="Ribosomal_Su5_D2-typ_SF"/>
</dbReference>
<dbReference type="FunFam" id="3.30.230.10:FF:000003">
    <property type="entry name" value="Elongation factor G"/>
    <property type="match status" value="1"/>
</dbReference>
<dbReference type="SUPFAM" id="SSF52540">
    <property type="entry name" value="P-loop containing nucleoside triphosphate hydrolases"/>
    <property type="match status" value="1"/>
</dbReference>
<dbReference type="Pfam" id="PF00679">
    <property type="entry name" value="EFG_C"/>
    <property type="match status" value="1"/>
</dbReference>
<dbReference type="Pfam" id="PF14492">
    <property type="entry name" value="EFG_III"/>
    <property type="match status" value="1"/>
</dbReference>
<dbReference type="GO" id="GO:0003924">
    <property type="term" value="F:GTPase activity"/>
    <property type="evidence" value="ECO:0007669"/>
    <property type="project" value="InterPro"/>
</dbReference>
<dbReference type="InterPro" id="IPR005517">
    <property type="entry name" value="Transl_elong_EFG/EF2_IV"/>
</dbReference>
<organism evidence="4 5">
    <name type="scientific">Harryflintia acetispora</name>
    <dbReference type="NCBI Taxonomy" id="1849041"/>
    <lineage>
        <taxon>Bacteria</taxon>
        <taxon>Bacillati</taxon>
        <taxon>Bacillota</taxon>
        <taxon>Clostridia</taxon>
        <taxon>Eubacteriales</taxon>
        <taxon>Oscillospiraceae</taxon>
        <taxon>Harryflintia</taxon>
    </lineage>
</organism>
<dbReference type="SUPFAM" id="SSF50447">
    <property type="entry name" value="Translation proteins"/>
    <property type="match status" value="1"/>
</dbReference>
<dbReference type="PANTHER" id="PTHR43261">
    <property type="entry name" value="TRANSLATION ELONGATION FACTOR G-RELATED"/>
    <property type="match status" value="1"/>
</dbReference>
<dbReference type="Pfam" id="PF22042">
    <property type="entry name" value="EF-G_D2"/>
    <property type="match status" value="1"/>
</dbReference>
<keyword evidence="1" id="KW-0547">Nucleotide-binding</keyword>
<dbReference type="Gene3D" id="3.30.70.870">
    <property type="entry name" value="Elongation Factor G (Translational Gtpase), domain 3"/>
    <property type="match status" value="1"/>
</dbReference>
<gene>
    <name evidence="4" type="ORF">EDD78_11055</name>
</gene>
<keyword evidence="4" id="KW-0648">Protein biosynthesis</keyword>
<dbReference type="Proteomes" id="UP000294682">
    <property type="component" value="Unassembled WGS sequence"/>
</dbReference>
<dbReference type="GO" id="GO:0003746">
    <property type="term" value="F:translation elongation factor activity"/>
    <property type="evidence" value="ECO:0007669"/>
    <property type="project" value="UniProtKB-KW"/>
</dbReference>
<dbReference type="Pfam" id="PF00009">
    <property type="entry name" value="GTP_EFTU"/>
    <property type="match status" value="1"/>
</dbReference>
<dbReference type="InterPro" id="IPR027417">
    <property type="entry name" value="P-loop_NTPase"/>
</dbReference>
<accession>A0A9X8UHP1</accession>
<dbReference type="InterPro" id="IPR000795">
    <property type="entry name" value="T_Tr_GTP-bd_dom"/>
</dbReference>
<dbReference type="FunFam" id="3.30.70.240:FF:000001">
    <property type="entry name" value="Elongation factor G"/>
    <property type="match status" value="1"/>
</dbReference>
<dbReference type="Gene3D" id="3.30.230.10">
    <property type="match status" value="1"/>
</dbReference>
<comment type="caution">
    <text evidence="4">The sequence shown here is derived from an EMBL/GenBank/DDBJ whole genome shotgun (WGS) entry which is preliminary data.</text>
</comment>
<keyword evidence="4" id="KW-0251">Elongation factor</keyword>
<dbReference type="EMBL" id="SLUK01000010">
    <property type="protein sequence ID" value="TCL42429.1"/>
    <property type="molecule type" value="Genomic_DNA"/>
</dbReference>
<dbReference type="Gene3D" id="3.40.50.300">
    <property type="entry name" value="P-loop containing nucleotide triphosphate hydrolases"/>
    <property type="match status" value="1"/>
</dbReference>